<proteinExistence type="predicted"/>
<evidence type="ECO:0000256" key="4">
    <source>
        <dbReference type="ARBA" id="ARBA00023014"/>
    </source>
</evidence>
<dbReference type="PANTHER" id="PTHR32329:SF2">
    <property type="entry name" value="BIFUNCTIONAL PROTEIN [INCLUDES 2-HYDROXYACYL-COA DEHYDRATASE (N-TER) AND ITS ACTIVATOR DOMAIN (C_TERM)"/>
    <property type="match status" value="1"/>
</dbReference>
<evidence type="ECO:0000256" key="2">
    <source>
        <dbReference type="ARBA" id="ARBA00022723"/>
    </source>
</evidence>
<dbReference type="PANTHER" id="PTHR32329">
    <property type="entry name" value="BIFUNCTIONAL PROTEIN [INCLUDES 2-HYDROXYACYL-COA DEHYDRATASE (N-TER) AND ITS ACTIVATOR DOMAIN (C_TERM)-RELATED"/>
    <property type="match status" value="1"/>
</dbReference>
<dbReference type="Gene3D" id="3.30.420.40">
    <property type="match status" value="2"/>
</dbReference>
<evidence type="ECO:0000313" key="7">
    <source>
        <dbReference type="Proteomes" id="UP000251166"/>
    </source>
</evidence>
<name>A0A2Z4YT71_RHILE</name>
<gene>
    <name evidence="6" type="ORF">DLJ82_6305</name>
</gene>
<dbReference type="RefSeq" id="WP_112908151.1">
    <property type="nucleotide sequence ID" value="NZ_CP030763.1"/>
</dbReference>
<dbReference type="CDD" id="cd24106">
    <property type="entry name" value="ASKHA_NBD_benz_CoA_BzdQ"/>
    <property type="match status" value="1"/>
</dbReference>
<dbReference type="InterPro" id="IPR051805">
    <property type="entry name" value="Dehydratase_Activator_Redct"/>
</dbReference>
<sequence length="290" mass="30872">MLTMGIDVGSRSSKCVILDDGELLTYGSIETGPNIVKTAQAVVDAAVHRRTSLWGEYRMPLPDVKVDHLKIEDMACIVSTGYGRAIVPFAHRNITEITCHCRGAQWFVPGVSTVLDVGGQDSKGIRIDANGDVADFVMNDKCAGGTGRFMEIVAEVLQVPLSEIGPLSLQSTKVLPFSSTCAAFGRGAAVTMRKEGERKEDILDGLHEAIANRVMALVKKVGIADKFVISGGIGRNVGLVKKIEARLDGLKVNLPQEPMIVGAVGAALFALDRAKKEGTAPDTAQESTQP</sequence>
<comment type="cofactor">
    <cofactor evidence="1">
        <name>[4Fe-4S] cluster</name>
        <dbReference type="ChEBI" id="CHEBI:49883"/>
    </cofactor>
</comment>
<dbReference type="Proteomes" id="UP000251166">
    <property type="component" value="Plasmid unnamed3"/>
</dbReference>
<dbReference type="Pfam" id="PF01869">
    <property type="entry name" value="BcrAD_BadFG"/>
    <property type="match status" value="1"/>
</dbReference>
<dbReference type="InterPro" id="IPR008275">
    <property type="entry name" value="CoA_E_activase_dom"/>
</dbReference>
<dbReference type="NCBIfam" id="TIGR00241">
    <property type="entry name" value="CoA_E_activ"/>
    <property type="match status" value="1"/>
</dbReference>
<dbReference type="GO" id="GO:0051536">
    <property type="term" value="F:iron-sulfur cluster binding"/>
    <property type="evidence" value="ECO:0007669"/>
    <property type="project" value="UniProtKB-KW"/>
</dbReference>
<keyword evidence="6" id="KW-0614">Plasmid</keyword>
<dbReference type="InterPro" id="IPR002731">
    <property type="entry name" value="ATPase_BadF"/>
</dbReference>
<evidence type="ECO:0000256" key="1">
    <source>
        <dbReference type="ARBA" id="ARBA00001966"/>
    </source>
</evidence>
<dbReference type="InterPro" id="IPR043129">
    <property type="entry name" value="ATPase_NBD"/>
</dbReference>
<reference evidence="6 7" key="1">
    <citation type="submission" date="2018-07" db="EMBL/GenBank/DDBJ databases">
        <title>Rhizobium leguminosarum strain:ATCC 14479 Genome sequencing and assembly.</title>
        <authorList>
            <person name="Chakraborty R."/>
        </authorList>
    </citation>
    <scope>NUCLEOTIDE SEQUENCE [LARGE SCALE GENOMIC DNA]</scope>
    <source>
        <strain evidence="6 7">ATCC 14479</strain>
        <plasmid evidence="7">Plasmid unnamed3</plasmid>
    </source>
</reference>
<dbReference type="SUPFAM" id="SSF53067">
    <property type="entry name" value="Actin-like ATPase domain"/>
    <property type="match status" value="1"/>
</dbReference>
<keyword evidence="4" id="KW-0411">Iron-sulfur</keyword>
<evidence type="ECO:0000256" key="3">
    <source>
        <dbReference type="ARBA" id="ARBA00023004"/>
    </source>
</evidence>
<organism evidence="6 7">
    <name type="scientific">Rhizobium leguminosarum</name>
    <dbReference type="NCBI Taxonomy" id="384"/>
    <lineage>
        <taxon>Bacteria</taxon>
        <taxon>Pseudomonadati</taxon>
        <taxon>Pseudomonadota</taxon>
        <taxon>Alphaproteobacteria</taxon>
        <taxon>Hyphomicrobiales</taxon>
        <taxon>Rhizobiaceae</taxon>
        <taxon>Rhizobium/Agrobacterium group</taxon>
        <taxon>Rhizobium</taxon>
    </lineage>
</organism>
<accession>A0A2Z4YT71</accession>
<evidence type="ECO:0000313" key="6">
    <source>
        <dbReference type="EMBL" id="AXA44276.1"/>
    </source>
</evidence>
<feature type="domain" description="ATPase BadF/BadG/BcrA/BcrD type" evidence="5">
    <location>
        <begin position="5"/>
        <end position="270"/>
    </location>
</feature>
<dbReference type="EMBL" id="CP030763">
    <property type="protein sequence ID" value="AXA44276.1"/>
    <property type="molecule type" value="Genomic_DNA"/>
</dbReference>
<keyword evidence="2" id="KW-0479">Metal-binding</keyword>
<dbReference type="GO" id="GO:0046872">
    <property type="term" value="F:metal ion binding"/>
    <property type="evidence" value="ECO:0007669"/>
    <property type="project" value="UniProtKB-KW"/>
</dbReference>
<protein>
    <submittedName>
        <fullName evidence="6">Putative CoA-substrate-specific enzyme activase domain protein</fullName>
    </submittedName>
</protein>
<keyword evidence="3" id="KW-0408">Iron</keyword>
<evidence type="ECO:0000259" key="5">
    <source>
        <dbReference type="Pfam" id="PF01869"/>
    </source>
</evidence>
<geneLocation type="plasmid" evidence="6 7">
    <name>unnamed3</name>
</geneLocation>
<dbReference type="AlphaFoldDB" id="A0A2Z4YT71"/>